<feature type="transmembrane region" description="Helical" evidence="8">
    <location>
        <begin position="417"/>
        <end position="434"/>
    </location>
</feature>
<comment type="subcellular location">
    <subcellularLocation>
        <location evidence="1">Cell membrane</location>
        <topology evidence="1">Multi-pass membrane protein</topology>
    </subcellularLocation>
</comment>
<feature type="transmembrane region" description="Helical" evidence="8">
    <location>
        <begin position="354"/>
        <end position="375"/>
    </location>
</feature>
<evidence type="ECO:0000256" key="3">
    <source>
        <dbReference type="ARBA" id="ARBA00022676"/>
    </source>
</evidence>
<keyword evidence="7 8" id="KW-0472">Membrane</keyword>
<feature type="transmembrane region" description="Helical" evidence="8">
    <location>
        <begin position="210"/>
        <end position="230"/>
    </location>
</feature>
<evidence type="ECO:0000256" key="6">
    <source>
        <dbReference type="ARBA" id="ARBA00022989"/>
    </source>
</evidence>
<dbReference type="Proteomes" id="UP000826725">
    <property type="component" value="Chromosome"/>
</dbReference>
<feature type="domain" description="ArnT-like N-terminal" evidence="9">
    <location>
        <begin position="8"/>
        <end position="239"/>
    </location>
</feature>
<keyword evidence="11" id="KW-1185">Reference proteome</keyword>
<accession>A0A8D5FUP9</accession>
<protein>
    <submittedName>
        <fullName evidence="10">Undecaprenyl phosphate-alpha-4-amino-4-deoxy-L-arabinose arabinosyl transferase</fullName>
    </submittedName>
</protein>
<keyword evidence="6 8" id="KW-1133">Transmembrane helix</keyword>
<dbReference type="PANTHER" id="PTHR33908:SF3">
    <property type="entry name" value="UNDECAPRENYL PHOSPHATE-ALPHA-4-AMINO-4-DEOXY-L-ARABINOSE ARABINOSYL TRANSFERASE"/>
    <property type="match status" value="1"/>
</dbReference>
<feature type="transmembrane region" description="Helical" evidence="8">
    <location>
        <begin position="295"/>
        <end position="314"/>
    </location>
</feature>
<dbReference type="GO" id="GO:0009103">
    <property type="term" value="P:lipopolysaccharide biosynthetic process"/>
    <property type="evidence" value="ECO:0007669"/>
    <property type="project" value="UniProtKB-ARBA"/>
</dbReference>
<dbReference type="GO" id="GO:0000030">
    <property type="term" value="F:mannosyltransferase activity"/>
    <property type="evidence" value="ECO:0007669"/>
    <property type="project" value="InterPro"/>
</dbReference>
<organism evidence="10 11">
    <name type="scientific">Desulfomarina profundi</name>
    <dbReference type="NCBI Taxonomy" id="2772557"/>
    <lineage>
        <taxon>Bacteria</taxon>
        <taxon>Pseudomonadati</taxon>
        <taxon>Thermodesulfobacteriota</taxon>
        <taxon>Desulfobulbia</taxon>
        <taxon>Desulfobulbales</taxon>
        <taxon>Desulfobulbaceae</taxon>
        <taxon>Desulfomarina</taxon>
    </lineage>
</organism>
<gene>
    <name evidence="10" type="primary">arnT</name>
    <name evidence="10" type="ORF">DGMP_23990</name>
</gene>
<evidence type="ECO:0000256" key="4">
    <source>
        <dbReference type="ARBA" id="ARBA00022679"/>
    </source>
</evidence>
<name>A0A8D5FUP9_9BACT</name>
<dbReference type="GO" id="GO:0010041">
    <property type="term" value="P:response to iron(III) ion"/>
    <property type="evidence" value="ECO:0007669"/>
    <property type="project" value="TreeGrafter"/>
</dbReference>
<keyword evidence="2" id="KW-1003">Cell membrane</keyword>
<dbReference type="InterPro" id="IPR003342">
    <property type="entry name" value="ArnT-like_N"/>
</dbReference>
<sequence length="554" mass="64083">MTRNAFSFLLLFLFIGLYLAPLGQRPLIIPDETRYAEIPREMVATGDWTVPRINGGRYFEKPVLGYWLTAISLTVFGENNFAVRFPQAASTGLTALLVFLLCMQVKRNDTWFPWLAALIYLTSLSVLGIGTFAVLDPLFSFFLSGCLILFFLAAEKIPGSNSERIFLFAAGILAGLAFLTKGFLACAIPVLVVAPYLLIRKRPRDMVRMVWIPILGAVLVSLPWCIRIYLREPDFWHFFFWNEHIRRFLSENAQHRHPFWIFAASLPGMFLPWTLLFPSALIGLRKKQWKNWAEYRLYLFCCCWFFLPFLFFSLSKGKLVTYILPCFPPLAVLFALGLDHILRNRRIKHFFQHSVAIAALLVFLALVTLVELYFFWPENYSLFRHTYQWLLLGSTFSVMLILLFVTFRAKNMLKKTVLFSFAFTILFVMVNFTLPDLTLQRKAPGELIRRNARFIKPDTFVLAGEQAVRAVCWYLKRHDVLMIERAGELRYGLKYEDSNRSLLSPHEAAMLIKKHPGRVVLIADTNQYKQWKHLLPSPVSIDSNGKEGYLLLTY</sequence>
<dbReference type="RefSeq" id="WP_228854129.1">
    <property type="nucleotide sequence ID" value="NZ_AP024086.1"/>
</dbReference>
<evidence type="ECO:0000256" key="5">
    <source>
        <dbReference type="ARBA" id="ARBA00022692"/>
    </source>
</evidence>
<dbReference type="GO" id="GO:0006493">
    <property type="term" value="P:protein O-linked glycosylation"/>
    <property type="evidence" value="ECO:0007669"/>
    <property type="project" value="InterPro"/>
</dbReference>
<evidence type="ECO:0000313" key="11">
    <source>
        <dbReference type="Proteomes" id="UP000826725"/>
    </source>
</evidence>
<dbReference type="EMBL" id="AP024086">
    <property type="protein sequence ID" value="BCL61706.1"/>
    <property type="molecule type" value="Genomic_DNA"/>
</dbReference>
<dbReference type="Pfam" id="PF02366">
    <property type="entry name" value="PMT"/>
    <property type="match status" value="1"/>
</dbReference>
<evidence type="ECO:0000256" key="2">
    <source>
        <dbReference type="ARBA" id="ARBA00022475"/>
    </source>
</evidence>
<keyword evidence="5 8" id="KW-0812">Transmembrane</keyword>
<dbReference type="PANTHER" id="PTHR33908">
    <property type="entry name" value="MANNOSYLTRANSFERASE YKCB-RELATED"/>
    <property type="match status" value="1"/>
</dbReference>
<dbReference type="KEGG" id="dbk:DGMP_23990"/>
<evidence type="ECO:0000256" key="1">
    <source>
        <dbReference type="ARBA" id="ARBA00004651"/>
    </source>
</evidence>
<keyword evidence="3" id="KW-0328">Glycosyltransferase</keyword>
<evidence type="ECO:0000313" key="10">
    <source>
        <dbReference type="EMBL" id="BCL61706.1"/>
    </source>
</evidence>
<feature type="transmembrane region" description="Helical" evidence="8">
    <location>
        <begin position="259"/>
        <end position="283"/>
    </location>
</feature>
<feature type="transmembrane region" description="Helical" evidence="8">
    <location>
        <begin position="88"/>
        <end position="106"/>
    </location>
</feature>
<feature type="transmembrane region" description="Helical" evidence="8">
    <location>
        <begin position="387"/>
        <end position="405"/>
    </location>
</feature>
<proteinExistence type="predicted"/>
<evidence type="ECO:0000259" key="9">
    <source>
        <dbReference type="Pfam" id="PF02366"/>
    </source>
</evidence>
<evidence type="ECO:0000256" key="8">
    <source>
        <dbReference type="SAM" id="Phobius"/>
    </source>
</evidence>
<feature type="transmembrane region" description="Helical" evidence="8">
    <location>
        <begin position="165"/>
        <end position="198"/>
    </location>
</feature>
<feature type="transmembrane region" description="Helical" evidence="8">
    <location>
        <begin position="112"/>
        <end position="134"/>
    </location>
</feature>
<feature type="transmembrane region" description="Helical" evidence="8">
    <location>
        <begin position="320"/>
        <end position="342"/>
    </location>
</feature>
<dbReference type="AlphaFoldDB" id="A0A8D5FUP9"/>
<dbReference type="InterPro" id="IPR050297">
    <property type="entry name" value="LipidA_mod_glycosyltrf_83"/>
</dbReference>
<reference evidence="10" key="1">
    <citation type="submission" date="2020-09" db="EMBL/GenBank/DDBJ databases">
        <title>Desulfogranum mesoprofundum gen. nov., sp. nov., a novel mesophilic, sulfate-reducing chemolithoautotroph isolated from a deep-sea hydrothermal vent chimney in the Suiyo Seamount.</title>
        <authorList>
            <person name="Hashimoto Y."/>
            <person name="Nakagawa S."/>
        </authorList>
    </citation>
    <scope>NUCLEOTIDE SEQUENCE</scope>
    <source>
        <strain evidence="10">KT2</strain>
    </source>
</reference>
<evidence type="ECO:0000256" key="7">
    <source>
        <dbReference type="ARBA" id="ARBA00023136"/>
    </source>
</evidence>
<dbReference type="GO" id="GO:0016763">
    <property type="term" value="F:pentosyltransferase activity"/>
    <property type="evidence" value="ECO:0007669"/>
    <property type="project" value="TreeGrafter"/>
</dbReference>
<keyword evidence="4 10" id="KW-0808">Transferase</keyword>
<dbReference type="GO" id="GO:0005886">
    <property type="term" value="C:plasma membrane"/>
    <property type="evidence" value="ECO:0007669"/>
    <property type="project" value="UniProtKB-SubCell"/>
</dbReference>